<feature type="transmembrane region" description="Helical" evidence="1">
    <location>
        <begin position="12"/>
        <end position="35"/>
    </location>
</feature>
<evidence type="ECO:0000313" key="2">
    <source>
        <dbReference type="EMBL" id="MBC5686810.1"/>
    </source>
</evidence>
<feature type="transmembrane region" description="Helical" evidence="1">
    <location>
        <begin position="71"/>
        <end position="93"/>
    </location>
</feature>
<dbReference type="RefSeq" id="WP_158573058.1">
    <property type="nucleotide sequence ID" value="NZ_JACOPG010000003.1"/>
</dbReference>
<protein>
    <submittedName>
        <fullName evidence="2">TIGR04086 family membrane protein</fullName>
    </submittedName>
</protein>
<dbReference type="InterPro" id="IPR023804">
    <property type="entry name" value="DUF3792_TM"/>
</dbReference>
<evidence type="ECO:0000313" key="3">
    <source>
        <dbReference type="Proteomes" id="UP000643810"/>
    </source>
</evidence>
<keyword evidence="1" id="KW-1133">Transmembrane helix</keyword>
<feature type="transmembrane region" description="Helical" evidence="1">
    <location>
        <begin position="99"/>
        <end position="120"/>
    </location>
</feature>
<proteinExistence type="predicted"/>
<dbReference type="Proteomes" id="UP000643810">
    <property type="component" value="Unassembled WGS sequence"/>
</dbReference>
<keyword evidence="3" id="KW-1185">Reference proteome</keyword>
<gene>
    <name evidence="2" type="ORF">H8R94_09385</name>
</gene>
<dbReference type="EMBL" id="JACOPG010000003">
    <property type="protein sequence ID" value="MBC5686810.1"/>
    <property type="molecule type" value="Genomic_DNA"/>
</dbReference>
<accession>A0ABR7GH87</accession>
<dbReference type="NCBIfam" id="TIGR04086">
    <property type="entry name" value="TIGR04086_membr"/>
    <property type="match status" value="1"/>
</dbReference>
<reference evidence="2 3" key="1">
    <citation type="submission" date="2020-08" db="EMBL/GenBank/DDBJ databases">
        <title>Genome public.</title>
        <authorList>
            <person name="Liu C."/>
            <person name="Sun Q."/>
        </authorList>
    </citation>
    <scope>NUCLEOTIDE SEQUENCE [LARGE SCALE GENOMIC DNA]</scope>
    <source>
        <strain evidence="2 3">NSJ-9</strain>
    </source>
</reference>
<dbReference type="Pfam" id="PF12670">
    <property type="entry name" value="DUF3792"/>
    <property type="match status" value="1"/>
</dbReference>
<sequence>MKETKVRRGCVVRSLLVMYIISGLLLVLLALIVSRVEKEDAVAQVGVIVIYVLSCGIGGFVLGKWKKRQKFLWGLLVGILYVATLLGAALWIQKGSLPPIPYMGTASAICIGSAMLGGMLS</sequence>
<name>A0ABR7GH87_9FIRM</name>
<keyword evidence="1" id="KW-0812">Transmembrane</keyword>
<keyword evidence="1" id="KW-0472">Membrane</keyword>
<feature type="transmembrane region" description="Helical" evidence="1">
    <location>
        <begin position="41"/>
        <end position="62"/>
    </location>
</feature>
<comment type="caution">
    <text evidence="2">The sequence shown here is derived from an EMBL/GenBank/DDBJ whole genome shotgun (WGS) entry which is preliminary data.</text>
</comment>
<organism evidence="2 3">
    <name type="scientific">Roseburia lenta</name>
    <dbReference type="NCBI Taxonomy" id="2763061"/>
    <lineage>
        <taxon>Bacteria</taxon>
        <taxon>Bacillati</taxon>
        <taxon>Bacillota</taxon>
        <taxon>Clostridia</taxon>
        <taxon>Lachnospirales</taxon>
        <taxon>Lachnospiraceae</taxon>
        <taxon>Roseburia</taxon>
    </lineage>
</organism>
<evidence type="ECO:0000256" key="1">
    <source>
        <dbReference type="SAM" id="Phobius"/>
    </source>
</evidence>